<dbReference type="eggNOG" id="COG0614">
    <property type="taxonomic scope" value="Bacteria"/>
</dbReference>
<dbReference type="NCBIfam" id="NF038402">
    <property type="entry name" value="TroA_like"/>
    <property type="match status" value="1"/>
</dbReference>
<evidence type="ECO:0000259" key="3">
    <source>
        <dbReference type="PROSITE" id="PS50983"/>
    </source>
</evidence>
<keyword evidence="5" id="KW-1185">Reference proteome</keyword>
<accession>Q1CY25</accession>
<dbReference type="SUPFAM" id="SSF53807">
    <property type="entry name" value="Helical backbone' metal receptor"/>
    <property type="match status" value="1"/>
</dbReference>
<dbReference type="PANTHER" id="PTHR30535">
    <property type="entry name" value="VITAMIN B12-BINDING PROTEIN"/>
    <property type="match status" value="1"/>
</dbReference>
<dbReference type="AlphaFoldDB" id="Q1CY25"/>
<feature type="signal peptide" evidence="2">
    <location>
        <begin position="1"/>
        <end position="32"/>
    </location>
</feature>
<dbReference type="InterPro" id="IPR050902">
    <property type="entry name" value="ABC_Transporter_SBP"/>
</dbReference>
<evidence type="ECO:0000256" key="1">
    <source>
        <dbReference type="ARBA" id="ARBA00022729"/>
    </source>
</evidence>
<name>Q1CY25_MYXXD</name>
<proteinExistence type="predicted"/>
<dbReference type="Proteomes" id="UP000002402">
    <property type="component" value="Chromosome"/>
</dbReference>
<gene>
    <name evidence="4" type="ordered locus">MXAN_6576</name>
</gene>
<feature type="domain" description="Fe/B12 periplasmic-binding" evidence="3">
    <location>
        <begin position="51"/>
        <end position="293"/>
    </location>
</feature>
<organism evidence="4 5">
    <name type="scientific">Myxococcus xanthus (strain DK1622)</name>
    <dbReference type="NCBI Taxonomy" id="246197"/>
    <lineage>
        <taxon>Bacteria</taxon>
        <taxon>Pseudomonadati</taxon>
        <taxon>Myxococcota</taxon>
        <taxon>Myxococcia</taxon>
        <taxon>Myxococcales</taxon>
        <taxon>Cystobacterineae</taxon>
        <taxon>Myxococcaceae</taxon>
        <taxon>Myxococcus</taxon>
    </lineage>
</organism>
<dbReference type="PROSITE" id="PS50983">
    <property type="entry name" value="FE_B12_PBP"/>
    <property type="match status" value="1"/>
</dbReference>
<dbReference type="InterPro" id="IPR054828">
    <property type="entry name" value="Vit_B12_bind_prot"/>
</dbReference>
<protein>
    <submittedName>
        <fullName evidence="4">Iron-binding protein</fullName>
    </submittedName>
</protein>
<dbReference type="STRING" id="246197.MXAN_6576"/>
<sequence>MPMNTTSISRLCSGMSVLLATVLCLLTGTVSAAETSSLRTLGPPAPSKVRRVVTLAPSLSEMVLSLGAGSTLVGVSRFDEAKEVAKLPRVGGFTDPSVEAVIALKPDLLLVQPGPGNQRPVEKMAELGVPVLLLPLHSVADVLAAMRAVGKALGREKEAEAVVVGIEATRTRIREAAKKLPAPRVLFVYGFEPLVVAGPGSFADELLRDAGGINVAADASSAYPVYSVERVVRARATVVVDAADVDVGKDKLRALPGLSNARWVDLPSMSLLQPGPSLGRGLEELFRLLHPKGTGKAAP</sequence>
<dbReference type="PANTHER" id="PTHR30535:SF34">
    <property type="entry name" value="MOLYBDATE-BINDING PROTEIN MOLA"/>
    <property type="match status" value="1"/>
</dbReference>
<feature type="chain" id="PRO_5004188028" evidence="2">
    <location>
        <begin position="33"/>
        <end position="299"/>
    </location>
</feature>
<dbReference type="HOGENOM" id="CLU_038034_2_5_7"/>
<dbReference type="Gene3D" id="3.40.50.1980">
    <property type="entry name" value="Nitrogenase molybdenum iron protein domain"/>
    <property type="match status" value="2"/>
</dbReference>
<evidence type="ECO:0000256" key="2">
    <source>
        <dbReference type="SAM" id="SignalP"/>
    </source>
</evidence>
<dbReference type="InterPro" id="IPR002491">
    <property type="entry name" value="ABC_transptr_periplasmic_BD"/>
</dbReference>
<evidence type="ECO:0000313" key="4">
    <source>
        <dbReference type="EMBL" id="ABF86174.1"/>
    </source>
</evidence>
<dbReference type="OrthoDB" id="9787772at2"/>
<evidence type="ECO:0000313" key="5">
    <source>
        <dbReference type="Proteomes" id="UP000002402"/>
    </source>
</evidence>
<dbReference type="KEGG" id="mxa:MXAN_6576"/>
<reference evidence="4 5" key="1">
    <citation type="journal article" date="2006" name="Proc. Natl. Acad. Sci. U.S.A.">
        <title>Evolution of sensory complexity recorded in a myxobacterial genome.</title>
        <authorList>
            <person name="Goldman B.S."/>
            <person name="Nierman W.C."/>
            <person name="Kaiser D."/>
            <person name="Slater S.C."/>
            <person name="Durkin A.S."/>
            <person name="Eisen J.A."/>
            <person name="Ronning C.M."/>
            <person name="Barbazuk W.B."/>
            <person name="Blanchard M."/>
            <person name="Field C."/>
            <person name="Halling C."/>
            <person name="Hinkle G."/>
            <person name="Iartchuk O."/>
            <person name="Kim H.S."/>
            <person name="Mackenzie C."/>
            <person name="Madupu R."/>
            <person name="Miller N."/>
            <person name="Shvartsbeyn A."/>
            <person name="Sullivan S.A."/>
            <person name="Vaudin M."/>
            <person name="Wiegand R."/>
            <person name="Kaplan H.B."/>
        </authorList>
    </citation>
    <scope>NUCLEOTIDE SEQUENCE [LARGE SCALE GENOMIC DNA]</scope>
    <source>
        <strain evidence="5">DK1622</strain>
    </source>
</reference>
<dbReference type="Pfam" id="PF01497">
    <property type="entry name" value="Peripla_BP_2"/>
    <property type="match status" value="1"/>
</dbReference>
<dbReference type="EnsemblBacteria" id="ABF86174">
    <property type="protein sequence ID" value="ABF86174"/>
    <property type="gene ID" value="MXAN_6576"/>
</dbReference>
<keyword evidence="1 2" id="KW-0732">Signal</keyword>
<dbReference type="EMBL" id="CP000113">
    <property type="protein sequence ID" value="ABF86174.1"/>
    <property type="molecule type" value="Genomic_DNA"/>
</dbReference>